<evidence type="ECO:0000256" key="11">
    <source>
        <dbReference type="ARBA" id="ARBA00022840"/>
    </source>
</evidence>
<dbReference type="SMART" id="SM00847">
    <property type="entry name" value="HA2"/>
    <property type="match status" value="1"/>
</dbReference>
<name>A0ABM1EK15_PRICU</name>
<dbReference type="GeneID" id="106813007"/>
<evidence type="ECO:0000256" key="9">
    <source>
        <dbReference type="ARBA" id="ARBA00022801"/>
    </source>
</evidence>
<comment type="similarity">
    <text evidence="2">Belongs to the DEAD box helicase family. DEAH subfamily.</text>
</comment>
<keyword evidence="11" id="KW-0067">ATP-binding</keyword>
<dbReference type="InterPro" id="IPR014001">
    <property type="entry name" value="Helicase_ATP-bd"/>
</dbReference>
<comment type="catalytic activity">
    <reaction evidence="15">
        <text>ATP + H2O = ADP + phosphate + H(+)</text>
        <dbReference type="Rhea" id="RHEA:13065"/>
        <dbReference type="ChEBI" id="CHEBI:15377"/>
        <dbReference type="ChEBI" id="CHEBI:15378"/>
        <dbReference type="ChEBI" id="CHEBI:30616"/>
        <dbReference type="ChEBI" id="CHEBI:43474"/>
        <dbReference type="ChEBI" id="CHEBI:456216"/>
        <dbReference type="EC" id="3.6.4.13"/>
    </reaction>
</comment>
<keyword evidence="5" id="KW-0217">Developmental protein</keyword>
<evidence type="ECO:0000256" key="10">
    <source>
        <dbReference type="ARBA" id="ARBA00022806"/>
    </source>
</evidence>
<feature type="non-terminal residue" evidence="20">
    <location>
        <position position="1285"/>
    </location>
</feature>
<dbReference type="SMART" id="SM00490">
    <property type="entry name" value="HELICc"/>
    <property type="match status" value="1"/>
</dbReference>
<comment type="subcellular location">
    <subcellularLocation>
        <location evidence="1">Cytoplasm</location>
    </subcellularLocation>
</comment>
<evidence type="ECO:0000313" key="19">
    <source>
        <dbReference type="Proteomes" id="UP000695022"/>
    </source>
</evidence>
<dbReference type="Pfam" id="PF00567">
    <property type="entry name" value="TUDOR"/>
    <property type="match status" value="1"/>
</dbReference>
<keyword evidence="9" id="KW-0378">Hydrolase</keyword>
<evidence type="ECO:0000256" key="2">
    <source>
        <dbReference type="ARBA" id="ARBA00008792"/>
    </source>
</evidence>
<evidence type="ECO:0000256" key="5">
    <source>
        <dbReference type="ARBA" id="ARBA00022473"/>
    </source>
</evidence>
<dbReference type="SMART" id="SM00333">
    <property type="entry name" value="TUDOR"/>
    <property type="match status" value="1"/>
</dbReference>
<dbReference type="GO" id="GO:0004386">
    <property type="term" value="F:helicase activity"/>
    <property type="evidence" value="ECO:0007669"/>
    <property type="project" value="UniProtKB-KW"/>
</dbReference>
<dbReference type="InterPro" id="IPR035437">
    <property type="entry name" value="SNase_OB-fold_sf"/>
</dbReference>
<dbReference type="EC" id="3.6.4.13" evidence="3"/>
<reference evidence="20" key="1">
    <citation type="submission" date="2025-08" db="UniProtKB">
        <authorList>
            <consortium name="RefSeq"/>
        </authorList>
    </citation>
    <scope>IDENTIFICATION</scope>
</reference>
<evidence type="ECO:0000259" key="17">
    <source>
        <dbReference type="PROSITE" id="PS51192"/>
    </source>
</evidence>
<dbReference type="PROSITE" id="PS51194">
    <property type="entry name" value="HELICASE_CTER"/>
    <property type="match status" value="1"/>
</dbReference>
<keyword evidence="7" id="KW-0547">Nucleotide-binding</keyword>
<dbReference type="Proteomes" id="UP000695022">
    <property type="component" value="Unplaced"/>
</dbReference>
<evidence type="ECO:0000256" key="7">
    <source>
        <dbReference type="ARBA" id="ARBA00022741"/>
    </source>
</evidence>
<dbReference type="Gene3D" id="1.20.120.1080">
    <property type="match status" value="1"/>
</dbReference>
<evidence type="ECO:0000259" key="18">
    <source>
        <dbReference type="PROSITE" id="PS51194"/>
    </source>
</evidence>
<proteinExistence type="inferred from homology"/>
<dbReference type="PANTHER" id="PTHR18934">
    <property type="entry name" value="ATP-DEPENDENT RNA HELICASE"/>
    <property type="match status" value="1"/>
</dbReference>
<keyword evidence="14" id="KW-0469">Meiosis</keyword>
<dbReference type="PROSITE" id="PS50304">
    <property type="entry name" value="TUDOR"/>
    <property type="match status" value="1"/>
</dbReference>
<dbReference type="SUPFAM" id="SSF63748">
    <property type="entry name" value="Tudor/PWWP/MBT"/>
    <property type="match status" value="1"/>
</dbReference>
<evidence type="ECO:0000256" key="6">
    <source>
        <dbReference type="ARBA" id="ARBA00022490"/>
    </source>
</evidence>
<evidence type="ECO:0000256" key="1">
    <source>
        <dbReference type="ARBA" id="ARBA00004496"/>
    </source>
</evidence>
<sequence length="1285" mass="144531">MSRLCEELSLEHIDDWFAIGKAATARTVNRSTTGGHGWSLHTGPVPARIVGRGAATASARIDTEGYEDSETEYAAKYTEEEEQSIIQNDPNADAVASTSSAAKSSNIDDIELDSFGAGSDPEDEEKQAVSVRVYKNYPFKRSYDRSLVITKYREKILNTIESNQVTVIQGSTGSGKTTQVPQYILHHYTAMGRHCNIIVTQPRRIAAISIANRVCKEQDWHVGRLVGYQVGLEKVVSDDTRLAYVTTGVLLEKFVHGKTMTDYTHVILDEVHERDQDTDFALLVVRKLLRSNSRHVKVVLMSATFDCDMFAQYFSIPVEGHLEPAPVFNIEGKSFQVQEFYVEELRTIGTVPLPDPYEPKITDEAIDLTYKLIKEFDRMEMREQNVQAGRFAPQRDSVLIFMPGIFEIRRMDDILTSDPSLGYWVLPLHSTITGEEQARAFNKPKPGQRKIILSTNIAESSITVPDVKFVIDFCLTKSLVCDTETNYTSLQLEWASKANCVQRKGRAGRVSSGRVYRMVTRKFYESCLPEYGTPEMQRCPLEKLALKVKELDLGEPKAILGLALQPPNLSNIERTILLLKEVGALRLTSRNEFNAYDGDLTFLGRMLNYLPVDVRLGKLLFMGHVFGCLNECLIIALQQDWLWHMQFKPDGGRSRQQDEYNWCRSFMIQMKRLHDTEMLITELQKRLANFNIHPPSMPTSNYMASEDSLVLKMVLCGAFYPHYFINGELDEACVVKELSGKDPYKTVMIWGLPAEENILYKSPIEKLLRDCESPFKTHFEGSKAYIEFQSRDMPGRRLPEDNRRVSRINEAVYLAVKMKQLKMPGLLLEMLDKNVVKNALLEMGKQAENQRRSLQLGTNRVTAVTRNAAMGASGGGRDKQVALPKLSTSCVKLRPLHVVRCGHFWAAYDDDDTSSLLAAVQLGIGRVVDSLPLLQPVLLDMPCLAPYLDPSTDHVDYYRATIDKIVNAQHVLVFFVDYGNTEVVARNMLREMPADLRELPSQAMECILAEIQPSPVMCPNGEWNESSDTLFKQLLYGVVVFAKVYSVVNHVLRVHLVARLPNGTERSFNEELIKRKFACPVKESYLSEQNHKQREGVQSGLIKEVEDSEQDDWMTVSVSIDYHSAKKQPGSRVQLRGPHSPLEMKIHGMTTISKVRRVIVERDSVNSVLLDSEPNDSHARLIVAAGVGLSPSGTTITARNTSLLPNIHGLPALAALLFCPYAELRADRAKTRYTGALCGLGPDKRAAGNSLFSDHDIEICFDTHFDINDLVMIKLHSLGDQQPAD</sequence>
<dbReference type="Gene3D" id="2.40.50.90">
    <property type="match status" value="1"/>
</dbReference>
<dbReference type="InterPro" id="IPR001650">
    <property type="entry name" value="Helicase_C-like"/>
</dbReference>
<evidence type="ECO:0000313" key="20">
    <source>
        <dbReference type="RefSeq" id="XP_014672536.1"/>
    </source>
</evidence>
<evidence type="ECO:0000256" key="15">
    <source>
        <dbReference type="ARBA" id="ARBA00047984"/>
    </source>
</evidence>
<dbReference type="CDD" id="cd18791">
    <property type="entry name" value="SF2_C_RHA"/>
    <property type="match status" value="1"/>
</dbReference>
<evidence type="ECO:0000256" key="14">
    <source>
        <dbReference type="ARBA" id="ARBA00023254"/>
    </source>
</evidence>
<dbReference type="Pfam" id="PF00270">
    <property type="entry name" value="DEAD"/>
    <property type="match status" value="1"/>
</dbReference>
<dbReference type="SUPFAM" id="SSF52540">
    <property type="entry name" value="P-loop containing nucleoside triphosphate hydrolases"/>
    <property type="match status" value="1"/>
</dbReference>
<evidence type="ECO:0000256" key="4">
    <source>
        <dbReference type="ARBA" id="ARBA00013352"/>
    </source>
</evidence>
<dbReference type="Pfam" id="PF00271">
    <property type="entry name" value="Helicase_C"/>
    <property type="match status" value="1"/>
</dbReference>
<keyword evidence="19" id="KW-1185">Reference proteome</keyword>
<keyword evidence="12" id="KW-0744">Spermatogenesis</keyword>
<dbReference type="PANTHER" id="PTHR18934:SF113">
    <property type="entry name" value="ATP-DEPENDENT RNA HELICASE TDRD9"/>
    <property type="match status" value="1"/>
</dbReference>
<keyword evidence="10 20" id="KW-0347">Helicase</keyword>
<evidence type="ECO:0000256" key="8">
    <source>
        <dbReference type="ARBA" id="ARBA00022782"/>
    </source>
</evidence>
<dbReference type="RefSeq" id="XP_014672536.1">
    <property type="nucleotide sequence ID" value="XM_014817050.1"/>
</dbReference>
<keyword evidence="6" id="KW-0963">Cytoplasm</keyword>
<dbReference type="Gene3D" id="3.40.50.300">
    <property type="entry name" value="P-loop containing nucleotide triphosphate hydrolases"/>
    <property type="match status" value="2"/>
</dbReference>
<gene>
    <name evidence="20" type="primary">LOC106813007</name>
</gene>
<evidence type="ECO:0000256" key="12">
    <source>
        <dbReference type="ARBA" id="ARBA00022871"/>
    </source>
</evidence>
<organism evidence="19 20">
    <name type="scientific">Priapulus caudatus</name>
    <name type="common">Priapulid worm</name>
    <dbReference type="NCBI Taxonomy" id="37621"/>
    <lineage>
        <taxon>Eukaryota</taxon>
        <taxon>Metazoa</taxon>
        <taxon>Ecdysozoa</taxon>
        <taxon>Scalidophora</taxon>
        <taxon>Priapulida</taxon>
        <taxon>Priapulimorpha</taxon>
        <taxon>Priapulimorphida</taxon>
        <taxon>Priapulidae</taxon>
        <taxon>Priapulus</taxon>
    </lineage>
</organism>
<dbReference type="InterPro" id="IPR027417">
    <property type="entry name" value="P-loop_NTPase"/>
</dbReference>
<dbReference type="Gene3D" id="2.30.30.140">
    <property type="match status" value="1"/>
</dbReference>
<evidence type="ECO:0000256" key="3">
    <source>
        <dbReference type="ARBA" id="ARBA00012552"/>
    </source>
</evidence>
<evidence type="ECO:0000259" key="16">
    <source>
        <dbReference type="PROSITE" id="PS50304"/>
    </source>
</evidence>
<protein>
    <recommendedName>
        <fullName evidence="4">Probable ATP-dependent RNA helicase spindle-E</fullName>
        <ecNumber evidence="3">3.6.4.13</ecNumber>
    </recommendedName>
</protein>
<keyword evidence="13" id="KW-0943">RNA-mediated gene silencing</keyword>
<dbReference type="InterPro" id="IPR007502">
    <property type="entry name" value="Helicase-assoc_dom"/>
</dbReference>
<dbReference type="InterPro" id="IPR011545">
    <property type="entry name" value="DEAD/DEAH_box_helicase_dom"/>
</dbReference>
<feature type="domain" description="Tudor" evidence="16">
    <location>
        <begin position="936"/>
        <end position="999"/>
    </location>
</feature>
<evidence type="ECO:0000256" key="13">
    <source>
        <dbReference type="ARBA" id="ARBA00023158"/>
    </source>
</evidence>
<keyword evidence="8" id="KW-0221">Differentiation</keyword>
<dbReference type="PROSITE" id="PS51192">
    <property type="entry name" value="HELICASE_ATP_BIND_1"/>
    <property type="match status" value="1"/>
</dbReference>
<dbReference type="InterPro" id="IPR002999">
    <property type="entry name" value="Tudor"/>
</dbReference>
<dbReference type="SMART" id="SM00487">
    <property type="entry name" value="DEXDc"/>
    <property type="match status" value="1"/>
</dbReference>
<accession>A0ABM1EK15</accession>
<feature type="domain" description="Helicase C-terminal" evidence="18">
    <location>
        <begin position="384"/>
        <end position="552"/>
    </location>
</feature>
<feature type="domain" description="Helicase ATP-binding" evidence="17">
    <location>
        <begin position="157"/>
        <end position="323"/>
    </location>
</feature>